<evidence type="ECO:0000313" key="3">
    <source>
        <dbReference type="Proteomes" id="UP001501057"/>
    </source>
</evidence>
<protein>
    <recommendedName>
        <fullName evidence="4">Secreted protein</fullName>
    </recommendedName>
</protein>
<evidence type="ECO:0008006" key="4">
    <source>
        <dbReference type="Google" id="ProtNLM"/>
    </source>
</evidence>
<keyword evidence="3" id="KW-1185">Reference proteome</keyword>
<dbReference type="RefSeq" id="WP_344196685.1">
    <property type="nucleotide sequence ID" value="NZ_BAAAME010000001.1"/>
</dbReference>
<sequence length="139" mass="14148">MTRRLPLLLLLPVLALGACSAVEDAASDAASDAGSRVACELAQPAIDQGRTLVDDVTARIDADPQSVRTELAAAGEALGIAEQGLSGEVRDLVARASDAVDELRTQAEAAADGTTVDEQVVQSAQAEYDAAAEDLAGVC</sequence>
<dbReference type="Proteomes" id="UP001501057">
    <property type="component" value="Unassembled WGS sequence"/>
</dbReference>
<gene>
    <name evidence="2" type="ORF">GCM10009710_01510</name>
</gene>
<feature type="chain" id="PRO_5046533873" description="Secreted protein" evidence="1">
    <location>
        <begin position="26"/>
        <end position="139"/>
    </location>
</feature>
<evidence type="ECO:0000313" key="2">
    <source>
        <dbReference type="EMBL" id="GAA1724373.1"/>
    </source>
</evidence>
<dbReference type="EMBL" id="BAAAME010000001">
    <property type="protein sequence ID" value="GAA1724373.1"/>
    <property type="molecule type" value="Genomic_DNA"/>
</dbReference>
<keyword evidence="1" id="KW-0732">Signal</keyword>
<proteinExistence type="predicted"/>
<evidence type="ECO:0000256" key="1">
    <source>
        <dbReference type="SAM" id="SignalP"/>
    </source>
</evidence>
<comment type="caution">
    <text evidence="2">The sequence shown here is derived from an EMBL/GenBank/DDBJ whole genome shotgun (WGS) entry which is preliminary data.</text>
</comment>
<name>A0ABN2JG03_9ACTN</name>
<dbReference type="PROSITE" id="PS51257">
    <property type="entry name" value="PROKAR_LIPOPROTEIN"/>
    <property type="match status" value="1"/>
</dbReference>
<organism evidence="2 3">
    <name type="scientific">Aeromicrobium alkaliterrae</name>
    <dbReference type="NCBI Taxonomy" id="302168"/>
    <lineage>
        <taxon>Bacteria</taxon>
        <taxon>Bacillati</taxon>
        <taxon>Actinomycetota</taxon>
        <taxon>Actinomycetes</taxon>
        <taxon>Propionibacteriales</taxon>
        <taxon>Nocardioidaceae</taxon>
        <taxon>Aeromicrobium</taxon>
    </lineage>
</organism>
<reference evidence="2 3" key="1">
    <citation type="journal article" date="2019" name="Int. J. Syst. Evol. Microbiol.">
        <title>The Global Catalogue of Microorganisms (GCM) 10K type strain sequencing project: providing services to taxonomists for standard genome sequencing and annotation.</title>
        <authorList>
            <consortium name="The Broad Institute Genomics Platform"/>
            <consortium name="The Broad Institute Genome Sequencing Center for Infectious Disease"/>
            <person name="Wu L."/>
            <person name="Ma J."/>
        </authorList>
    </citation>
    <scope>NUCLEOTIDE SEQUENCE [LARGE SCALE GENOMIC DNA]</scope>
    <source>
        <strain evidence="2 3">JCM 13518</strain>
    </source>
</reference>
<accession>A0ABN2JG03</accession>
<feature type="signal peptide" evidence="1">
    <location>
        <begin position="1"/>
        <end position="25"/>
    </location>
</feature>